<keyword evidence="3" id="KW-0805">Transcription regulation</keyword>
<dbReference type="Pfam" id="PF02954">
    <property type="entry name" value="HTH_8"/>
    <property type="match status" value="1"/>
</dbReference>
<reference evidence="7 8" key="1">
    <citation type="submission" date="2016-10" db="EMBL/GenBank/DDBJ databases">
        <authorList>
            <person name="de Groot N.N."/>
        </authorList>
    </citation>
    <scope>NUCLEOTIDE SEQUENCE [LARGE SCALE GENOMIC DNA]</scope>
    <source>
        <strain evidence="7 8">DSM 23126</strain>
    </source>
</reference>
<dbReference type="PROSITE" id="PS00688">
    <property type="entry name" value="SIGMA54_INTERACT_3"/>
    <property type="match status" value="1"/>
</dbReference>
<dbReference type="Pfam" id="PF01590">
    <property type="entry name" value="GAF"/>
    <property type="match status" value="1"/>
</dbReference>
<name>A0A1H2TKI0_9BACI</name>
<dbReference type="PANTHER" id="PTHR32071:SF101">
    <property type="entry name" value="ACETOIN DEHYDROGENASE OPERON TRANSCRIPTIONAL ACTIVATOR ACOR"/>
    <property type="match status" value="1"/>
</dbReference>
<dbReference type="FunFam" id="3.40.50.300:FF:000006">
    <property type="entry name" value="DNA-binding transcriptional regulator NtrC"/>
    <property type="match status" value="1"/>
</dbReference>
<dbReference type="InterPro" id="IPR002078">
    <property type="entry name" value="Sigma_54_int"/>
</dbReference>
<evidence type="ECO:0000313" key="7">
    <source>
        <dbReference type="EMBL" id="SDW44287.1"/>
    </source>
</evidence>
<dbReference type="PANTHER" id="PTHR32071">
    <property type="entry name" value="TRANSCRIPTIONAL REGULATORY PROTEIN"/>
    <property type="match status" value="1"/>
</dbReference>
<dbReference type="GO" id="GO:0005524">
    <property type="term" value="F:ATP binding"/>
    <property type="evidence" value="ECO:0007669"/>
    <property type="project" value="UniProtKB-KW"/>
</dbReference>
<accession>A0A1H2TKI0</accession>
<dbReference type="InterPro" id="IPR027417">
    <property type="entry name" value="P-loop_NTPase"/>
</dbReference>
<keyword evidence="1" id="KW-0547">Nucleotide-binding</keyword>
<dbReference type="STRING" id="1122204.SAMN05421781_1447"/>
<dbReference type="GO" id="GO:0043565">
    <property type="term" value="F:sequence-specific DNA binding"/>
    <property type="evidence" value="ECO:0007669"/>
    <property type="project" value="InterPro"/>
</dbReference>
<dbReference type="PROSITE" id="PS50045">
    <property type="entry name" value="SIGMA54_INTERACT_4"/>
    <property type="match status" value="1"/>
</dbReference>
<evidence type="ECO:0000256" key="2">
    <source>
        <dbReference type="ARBA" id="ARBA00022840"/>
    </source>
</evidence>
<protein>
    <submittedName>
        <fullName evidence="7">Transcriptional regulator of acetoin/glycerol metabolism</fullName>
    </submittedName>
</protein>
<dbReference type="InterPro" id="IPR029016">
    <property type="entry name" value="GAF-like_dom_sf"/>
</dbReference>
<proteinExistence type="predicted"/>
<keyword evidence="8" id="KW-1185">Reference proteome</keyword>
<dbReference type="InterPro" id="IPR002197">
    <property type="entry name" value="HTH_Fis"/>
</dbReference>
<dbReference type="InterPro" id="IPR003593">
    <property type="entry name" value="AAA+_ATPase"/>
</dbReference>
<dbReference type="Pfam" id="PF00158">
    <property type="entry name" value="Sigma54_activat"/>
    <property type="match status" value="1"/>
</dbReference>
<dbReference type="Gene3D" id="3.40.50.300">
    <property type="entry name" value="P-loop containing nucleotide triphosphate hydrolases"/>
    <property type="match status" value="1"/>
</dbReference>
<dbReference type="SUPFAM" id="SSF52540">
    <property type="entry name" value="P-loop containing nucleoside triphosphate hydrolases"/>
    <property type="match status" value="1"/>
</dbReference>
<dbReference type="GO" id="GO:0006355">
    <property type="term" value="P:regulation of DNA-templated transcription"/>
    <property type="evidence" value="ECO:0007669"/>
    <property type="project" value="InterPro"/>
</dbReference>
<dbReference type="SUPFAM" id="SSF55781">
    <property type="entry name" value="GAF domain-like"/>
    <property type="match status" value="1"/>
</dbReference>
<dbReference type="Gene3D" id="1.10.8.60">
    <property type="match status" value="1"/>
</dbReference>
<evidence type="ECO:0000256" key="1">
    <source>
        <dbReference type="ARBA" id="ARBA00022741"/>
    </source>
</evidence>
<evidence type="ECO:0000313" key="8">
    <source>
        <dbReference type="Proteomes" id="UP000199488"/>
    </source>
</evidence>
<dbReference type="InterPro" id="IPR058031">
    <property type="entry name" value="AAA_lid_NorR"/>
</dbReference>
<evidence type="ECO:0000256" key="5">
    <source>
        <dbReference type="ARBA" id="ARBA00023163"/>
    </source>
</evidence>
<dbReference type="EMBL" id="FNNC01000002">
    <property type="protein sequence ID" value="SDW44287.1"/>
    <property type="molecule type" value="Genomic_DNA"/>
</dbReference>
<dbReference type="SMART" id="SM00382">
    <property type="entry name" value="AAA"/>
    <property type="match status" value="1"/>
</dbReference>
<organism evidence="7 8">
    <name type="scientific">Marinococcus luteus</name>
    <dbReference type="NCBI Taxonomy" id="1122204"/>
    <lineage>
        <taxon>Bacteria</taxon>
        <taxon>Bacillati</taxon>
        <taxon>Bacillota</taxon>
        <taxon>Bacilli</taxon>
        <taxon>Bacillales</taxon>
        <taxon>Bacillaceae</taxon>
        <taxon>Marinococcus</taxon>
    </lineage>
</organism>
<dbReference type="PRINTS" id="PR01590">
    <property type="entry name" value="HTHFIS"/>
</dbReference>
<gene>
    <name evidence="7" type="ORF">SAMN05421781_1447</name>
</gene>
<dbReference type="Gene3D" id="3.30.450.40">
    <property type="match status" value="1"/>
</dbReference>
<evidence type="ECO:0000256" key="4">
    <source>
        <dbReference type="ARBA" id="ARBA00023125"/>
    </source>
</evidence>
<sequence length="579" mass="65133">MDRTRMEKRIAESWHTCAREGVDPAGGVGQLPEQKEWLVYKKEREMYLEAAEPMLRQLQGFCEDMKLLLLLTDEQGKVLYINGHQGSLAHASSIHFGEGVTWTDRAVGTNAIGTSLSTGEPIVVVKEEHYAKASKSWECVAVPVYDGKGGILGVLDMSSPFGFTQKEQIMGTVVSAAFAIERSWQEKLRQQEVELLQYALAGDHTFTPYLLTNAYGTEVYRHPEWKEDEQGNDPAISRLAVPIYSAATRRLLGYRYQPVRTEVEKKKVPPARPFSRGEAVGASPAFEQTIAEVKKAAKQSVSVHLFGETGTGKEVMARLVHDNSEYRNGPFIAVNCGAIPENLLESELFGYDGGAFTGAKRGGTEGKIREAKNGTLFLDEISEISPAAQVALLRVLQEKRVTPVGSRDSLPVNFRLITASNKNITELVQQGSFREDLYYRIYVYPLTLPPLRRRMEDLPELIRYISEKQGWRANWPKQLLAQMAGYEWPGNIRELFNVLERMYTYYEGSVPMDVLLDPFLSAPEARQLTTSRFTYREQMEYGRIEQALEACNGRVSASAKQLGIARSTLYRKLKKYGLE</sequence>
<dbReference type="AlphaFoldDB" id="A0A1H2TKI0"/>
<keyword evidence="2" id="KW-0067">ATP-binding</keyword>
<keyword evidence="5" id="KW-0804">Transcription</keyword>
<dbReference type="Pfam" id="PF25601">
    <property type="entry name" value="AAA_lid_14"/>
    <property type="match status" value="1"/>
</dbReference>
<dbReference type="SUPFAM" id="SSF46689">
    <property type="entry name" value="Homeodomain-like"/>
    <property type="match status" value="1"/>
</dbReference>
<dbReference type="CDD" id="cd00009">
    <property type="entry name" value="AAA"/>
    <property type="match status" value="1"/>
</dbReference>
<evidence type="ECO:0000259" key="6">
    <source>
        <dbReference type="PROSITE" id="PS50045"/>
    </source>
</evidence>
<keyword evidence="4" id="KW-0238">DNA-binding</keyword>
<dbReference type="InterPro" id="IPR025944">
    <property type="entry name" value="Sigma_54_int_dom_CS"/>
</dbReference>
<dbReference type="Proteomes" id="UP000199488">
    <property type="component" value="Unassembled WGS sequence"/>
</dbReference>
<evidence type="ECO:0000256" key="3">
    <source>
        <dbReference type="ARBA" id="ARBA00023015"/>
    </source>
</evidence>
<dbReference type="InterPro" id="IPR009057">
    <property type="entry name" value="Homeodomain-like_sf"/>
</dbReference>
<feature type="domain" description="Sigma-54 factor interaction" evidence="6">
    <location>
        <begin position="279"/>
        <end position="504"/>
    </location>
</feature>
<dbReference type="InterPro" id="IPR003018">
    <property type="entry name" value="GAF"/>
</dbReference>
<dbReference type="Gene3D" id="1.10.10.60">
    <property type="entry name" value="Homeodomain-like"/>
    <property type="match status" value="1"/>
</dbReference>